<dbReference type="AlphaFoldDB" id="A0A285V6V4"/>
<proteinExistence type="predicted"/>
<evidence type="ECO:0000256" key="1">
    <source>
        <dbReference type="ARBA" id="ARBA00000085"/>
    </source>
</evidence>
<keyword evidence="4" id="KW-0808">Transferase</keyword>
<feature type="domain" description="Signal transduction histidine kinase HWE region" evidence="8">
    <location>
        <begin position="1"/>
        <end position="75"/>
    </location>
</feature>
<evidence type="ECO:0000256" key="4">
    <source>
        <dbReference type="ARBA" id="ARBA00022679"/>
    </source>
</evidence>
<dbReference type="InterPro" id="IPR011102">
    <property type="entry name" value="Sig_transdc_His_kinase_HWE"/>
</dbReference>
<dbReference type="PANTHER" id="PTHR41523:SF7">
    <property type="entry name" value="HISTIDINE KINASE"/>
    <property type="match status" value="1"/>
</dbReference>
<sequence length="183" mass="19564">MKNTFAMVQAIATQTLRGVTERDAVEAFTQRLHALSTAHDVLLQQSWSNAKLGDVVSAVLLTFIGSKNLESDGPPVNLGPRATLSVSLLLHELATNAMKYGSLLHPDGLVAITWRVRQVDGEDDLVLDWKETGGPPAVVPERKGFGSKLVCMGLVGTGGVDVSCLRSGFEAEFHAPLAQVQMS</sequence>
<dbReference type="EC" id="2.7.13.3" evidence="2"/>
<dbReference type="Proteomes" id="UP000219167">
    <property type="component" value="Unassembled WGS sequence"/>
</dbReference>
<dbReference type="PANTHER" id="PTHR41523">
    <property type="entry name" value="TWO-COMPONENT SYSTEM SENSOR PROTEIN"/>
    <property type="match status" value="1"/>
</dbReference>
<evidence type="ECO:0000256" key="2">
    <source>
        <dbReference type="ARBA" id="ARBA00012438"/>
    </source>
</evidence>
<dbReference type="GO" id="GO:0005524">
    <property type="term" value="F:ATP binding"/>
    <property type="evidence" value="ECO:0007669"/>
    <property type="project" value="UniProtKB-KW"/>
</dbReference>
<evidence type="ECO:0000256" key="7">
    <source>
        <dbReference type="ARBA" id="ARBA00022840"/>
    </source>
</evidence>
<reference evidence="9 10" key="1">
    <citation type="submission" date="2017-08" db="EMBL/GenBank/DDBJ databases">
        <authorList>
            <person name="de Groot N.N."/>
        </authorList>
    </citation>
    <scope>NUCLEOTIDE SEQUENCE [LARGE SCALE GENOMIC DNA]</scope>
    <source>
        <strain evidence="9 10">JC85</strain>
    </source>
</reference>
<dbReference type="SMART" id="SM00911">
    <property type="entry name" value="HWE_HK"/>
    <property type="match status" value="1"/>
</dbReference>
<comment type="catalytic activity">
    <reaction evidence="1">
        <text>ATP + protein L-histidine = ADP + protein N-phospho-L-histidine.</text>
        <dbReference type="EC" id="2.7.13.3"/>
    </reaction>
</comment>
<evidence type="ECO:0000256" key="5">
    <source>
        <dbReference type="ARBA" id="ARBA00022741"/>
    </source>
</evidence>
<evidence type="ECO:0000256" key="6">
    <source>
        <dbReference type="ARBA" id="ARBA00022777"/>
    </source>
</evidence>
<organism evidence="9 10">
    <name type="scientific">Rhizobium subbaraonis</name>
    <dbReference type="NCBI Taxonomy" id="908946"/>
    <lineage>
        <taxon>Bacteria</taxon>
        <taxon>Pseudomonadati</taxon>
        <taxon>Pseudomonadota</taxon>
        <taxon>Alphaproteobacteria</taxon>
        <taxon>Hyphomicrobiales</taxon>
        <taxon>Rhizobiaceae</taxon>
        <taxon>Rhizobium/Agrobacterium group</taxon>
        <taxon>Rhizobium</taxon>
    </lineage>
</organism>
<dbReference type="Pfam" id="PF07536">
    <property type="entry name" value="HWE_HK"/>
    <property type="match status" value="1"/>
</dbReference>
<evidence type="ECO:0000259" key="8">
    <source>
        <dbReference type="SMART" id="SM00911"/>
    </source>
</evidence>
<evidence type="ECO:0000313" key="10">
    <source>
        <dbReference type="Proteomes" id="UP000219167"/>
    </source>
</evidence>
<keyword evidence="5" id="KW-0547">Nucleotide-binding</keyword>
<keyword evidence="3" id="KW-0597">Phosphoprotein</keyword>
<keyword evidence="6 9" id="KW-0418">Kinase</keyword>
<protein>
    <recommendedName>
        <fullName evidence="2">histidine kinase</fullName>
        <ecNumber evidence="2">2.7.13.3</ecNumber>
    </recommendedName>
</protein>
<gene>
    <name evidence="9" type="ORF">SAMN05892877_1468</name>
</gene>
<dbReference type="EMBL" id="OBQD01000046">
    <property type="protein sequence ID" value="SOC48261.1"/>
    <property type="molecule type" value="Genomic_DNA"/>
</dbReference>
<name>A0A285V6V4_9HYPH</name>
<accession>A0A285V6V4</accession>
<keyword evidence="7" id="KW-0067">ATP-binding</keyword>
<dbReference type="GO" id="GO:0004673">
    <property type="term" value="F:protein histidine kinase activity"/>
    <property type="evidence" value="ECO:0007669"/>
    <property type="project" value="UniProtKB-EC"/>
</dbReference>
<evidence type="ECO:0000256" key="3">
    <source>
        <dbReference type="ARBA" id="ARBA00022553"/>
    </source>
</evidence>
<keyword evidence="10" id="KW-1185">Reference proteome</keyword>
<evidence type="ECO:0000313" key="9">
    <source>
        <dbReference type="EMBL" id="SOC48261.1"/>
    </source>
</evidence>
<dbReference type="OrthoDB" id="341208at2"/>